<dbReference type="EMBL" id="AHKC01010383">
    <property type="protein sequence ID" value="EKF32128.1"/>
    <property type="molecule type" value="Genomic_DNA"/>
</dbReference>
<evidence type="ECO:0000313" key="3">
    <source>
        <dbReference type="EMBL" id="EKF32128.1"/>
    </source>
</evidence>
<dbReference type="OrthoDB" id="253047at2759"/>
<dbReference type="Proteomes" id="UP000007350">
    <property type="component" value="Unassembled WGS sequence"/>
</dbReference>
<organism evidence="3 4">
    <name type="scientific">Trypanosoma cruzi marinkellei</name>
    <dbReference type="NCBI Taxonomy" id="85056"/>
    <lineage>
        <taxon>Eukaryota</taxon>
        <taxon>Discoba</taxon>
        <taxon>Euglenozoa</taxon>
        <taxon>Kinetoplastea</taxon>
        <taxon>Metakinetoplastina</taxon>
        <taxon>Trypanosomatida</taxon>
        <taxon>Trypanosomatidae</taxon>
        <taxon>Trypanosoma</taxon>
        <taxon>Schizotrypanum</taxon>
    </lineage>
</organism>
<dbReference type="AlphaFoldDB" id="K2MAI2"/>
<feature type="compositionally biased region" description="Basic and acidic residues" evidence="2">
    <location>
        <begin position="213"/>
        <end position="222"/>
    </location>
</feature>
<evidence type="ECO:0000256" key="2">
    <source>
        <dbReference type="SAM" id="MobiDB-lite"/>
    </source>
</evidence>
<feature type="coiled-coil region" evidence="1">
    <location>
        <begin position="285"/>
        <end position="312"/>
    </location>
</feature>
<protein>
    <submittedName>
        <fullName evidence="3">Uncharacterized protein</fullName>
    </submittedName>
</protein>
<keyword evidence="4" id="KW-1185">Reference proteome</keyword>
<reference evidence="3 4" key="1">
    <citation type="journal article" date="2012" name="BMC Genomics">
        <title>Comparative genomic analysis of human infective Trypanosoma cruzi lineages with the bat-restricted subspecies T. cruzi marinkellei.</title>
        <authorList>
            <person name="Franzen O."/>
            <person name="Talavera-Lopez C."/>
            <person name="Ochaya S."/>
            <person name="Butler C.E."/>
            <person name="Messenger L.A."/>
            <person name="Lewis M.D."/>
            <person name="Llewellyn M.S."/>
            <person name="Marinkelle C.J."/>
            <person name="Tyler K.M."/>
            <person name="Miles M.A."/>
            <person name="Andersson B."/>
        </authorList>
    </citation>
    <scope>NUCLEOTIDE SEQUENCE [LARGE SCALE GENOMIC DNA]</scope>
    <source>
        <strain evidence="3 4">B7</strain>
    </source>
</reference>
<comment type="caution">
    <text evidence="3">The sequence shown here is derived from an EMBL/GenBank/DDBJ whole genome shotgun (WGS) entry which is preliminary data.</text>
</comment>
<name>K2MAI2_TRYCR</name>
<sequence>MASSGQPFAPAASAKPSHRTTLGLWRCILTPHSRTASSKKDVTPPPQNSGEAATADDVTAGSATGGYWSLGLGKTCSPGVLHQKPARGTNLFTRIKNILVPSHESRAQRHESDVRHEPYSDVSFEEIAEGNLNGDANDQTGPVDVEAVGRAGVEECYYYTTEDGEVYYVDPVSIEYQGAYQQQEAEEEKDGAVENNKENQQHHHQLQQQQQGEEEHSEHRQGEEEEEEEEGGGHEEHSKGPLRLRGKMAKTLASEETKRRRQLQEDCMIVLTDIGRVYRGLARSVAAFAKEMEALRHAIKQLEKEAVKQAKAVEAEWKKEHVELSRTFRVEMELAKRRHERRADPTLFA</sequence>
<feature type="region of interest" description="Disordered" evidence="2">
    <location>
        <begin position="33"/>
        <end position="60"/>
    </location>
</feature>
<evidence type="ECO:0000256" key="1">
    <source>
        <dbReference type="SAM" id="Coils"/>
    </source>
</evidence>
<accession>K2MAI2</accession>
<feature type="compositionally biased region" description="Basic and acidic residues" evidence="2">
    <location>
        <begin position="190"/>
        <end position="201"/>
    </location>
</feature>
<keyword evidence="1" id="KW-0175">Coiled coil</keyword>
<gene>
    <name evidence="3" type="ORF">MOQ_004027</name>
</gene>
<evidence type="ECO:0000313" key="4">
    <source>
        <dbReference type="Proteomes" id="UP000007350"/>
    </source>
</evidence>
<feature type="region of interest" description="Disordered" evidence="2">
    <location>
        <begin position="180"/>
        <end position="258"/>
    </location>
</feature>
<proteinExistence type="predicted"/>